<evidence type="ECO:0000256" key="1">
    <source>
        <dbReference type="SAM" id="Phobius"/>
    </source>
</evidence>
<dbReference type="EMBL" id="MU157871">
    <property type="protein sequence ID" value="KAF9526427.1"/>
    <property type="molecule type" value="Genomic_DNA"/>
</dbReference>
<keyword evidence="3" id="KW-1185">Reference proteome</keyword>
<gene>
    <name evidence="2" type="ORF">CPB83DRAFT_857791</name>
</gene>
<keyword evidence="1" id="KW-0472">Membrane</keyword>
<feature type="transmembrane region" description="Helical" evidence="1">
    <location>
        <begin position="116"/>
        <end position="137"/>
    </location>
</feature>
<organism evidence="2 3">
    <name type="scientific">Crepidotus variabilis</name>
    <dbReference type="NCBI Taxonomy" id="179855"/>
    <lineage>
        <taxon>Eukaryota</taxon>
        <taxon>Fungi</taxon>
        <taxon>Dikarya</taxon>
        <taxon>Basidiomycota</taxon>
        <taxon>Agaricomycotina</taxon>
        <taxon>Agaricomycetes</taxon>
        <taxon>Agaricomycetidae</taxon>
        <taxon>Agaricales</taxon>
        <taxon>Agaricineae</taxon>
        <taxon>Crepidotaceae</taxon>
        <taxon>Crepidotus</taxon>
    </lineage>
</organism>
<proteinExistence type="predicted"/>
<keyword evidence="1" id="KW-1133">Transmembrane helix</keyword>
<sequence length="237" mass="24978">MIAGLSKAVTLYLAPVLALTALLLSLFAFLAPTLLLQDQVALLTVTPSTVLSQPGPSKDVDGPSVFLGVLGSCARKNNAAALNCTLPTVSPQYDLSVLPGNTANLLLSAPTASAPAFIAVAISFSFLFFISFTLISLRHKLGAKMGAILEKPLVQRLSAWVGFFSFLIGLTAFLIVRMWFGKAVQDFNSSLVVQAQQGPQLVASLGNAFTMAYVAYAFLAVPVITSLAKLNVQATKQ</sequence>
<evidence type="ECO:0000313" key="3">
    <source>
        <dbReference type="Proteomes" id="UP000807306"/>
    </source>
</evidence>
<feature type="transmembrane region" description="Helical" evidence="1">
    <location>
        <begin position="157"/>
        <end position="180"/>
    </location>
</feature>
<accession>A0A9P6JML0</accession>
<name>A0A9P6JML0_9AGAR</name>
<evidence type="ECO:0000313" key="2">
    <source>
        <dbReference type="EMBL" id="KAF9526427.1"/>
    </source>
</evidence>
<reference evidence="2" key="1">
    <citation type="submission" date="2020-11" db="EMBL/GenBank/DDBJ databases">
        <authorList>
            <consortium name="DOE Joint Genome Institute"/>
            <person name="Ahrendt S."/>
            <person name="Riley R."/>
            <person name="Andreopoulos W."/>
            <person name="Labutti K."/>
            <person name="Pangilinan J."/>
            <person name="Ruiz-Duenas F.J."/>
            <person name="Barrasa J.M."/>
            <person name="Sanchez-Garcia M."/>
            <person name="Camarero S."/>
            <person name="Miyauchi S."/>
            <person name="Serrano A."/>
            <person name="Linde D."/>
            <person name="Babiker R."/>
            <person name="Drula E."/>
            <person name="Ayuso-Fernandez I."/>
            <person name="Pacheco R."/>
            <person name="Padilla G."/>
            <person name="Ferreira P."/>
            <person name="Barriuso J."/>
            <person name="Kellner H."/>
            <person name="Castanera R."/>
            <person name="Alfaro M."/>
            <person name="Ramirez L."/>
            <person name="Pisabarro A.G."/>
            <person name="Kuo A."/>
            <person name="Tritt A."/>
            <person name="Lipzen A."/>
            <person name="He G."/>
            <person name="Yan M."/>
            <person name="Ng V."/>
            <person name="Cullen D."/>
            <person name="Martin F."/>
            <person name="Rosso M.-N."/>
            <person name="Henrissat B."/>
            <person name="Hibbett D."/>
            <person name="Martinez A.T."/>
            <person name="Grigoriev I.V."/>
        </authorList>
    </citation>
    <scope>NUCLEOTIDE SEQUENCE</scope>
    <source>
        <strain evidence="2">CBS 506.95</strain>
    </source>
</reference>
<keyword evidence="1" id="KW-0812">Transmembrane</keyword>
<dbReference type="OrthoDB" id="2575000at2759"/>
<protein>
    <submittedName>
        <fullName evidence="2">Uncharacterized protein</fullName>
    </submittedName>
</protein>
<feature type="transmembrane region" description="Helical" evidence="1">
    <location>
        <begin position="12"/>
        <end position="35"/>
    </location>
</feature>
<dbReference type="Proteomes" id="UP000807306">
    <property type="component" value="Unassembled WGS sequence"/>
</dbReference>
<dbReference type="AlphaFoldDB" id="A0A9P6JML0"/>
<feature type="transmembrane region" description="Helical" evidence="1">
    <location>
        <begin position="208"/>
        <end position="228"/>
    </location>
</feature>
<comment type="caution">
    <text evidence="2">The sequence shown here is derived from an EMBL/GenBank/DDBJ whole genome shotgun (WGS) entry which is preliminary data.</text>
</comment>